<evidence type="ECO:0000256" key="1">
    <source>
        <dbReference type="SAM" id="MobiDB-lite"/>
    </source>
</evidence>
<gene>
    <name evidence="2" type="ORF">ACAOBT_LOCUS790</name>
</gene>
<accession>A0A9P0JI12</accession>
<keyword evidence="3" id="KW-1185">Reference proteome</keyword>
<comment type="caution">
    <text evidence="2">The sequence shown here is derived from an EMBL/GenBank/DDBJ whole genome shotgun (WGS) entry which is preliminary data.</text>
</comment>
<dbReference type="EMBL" id="CAKOFQ010006656">
    <property type="protein sequence ID" value="CAH1954878.1"/>
    <property type="molecule type" value="Genomic_DNA"/>
</dbReference>
<dbReference type="Gene3D" id="3.10.20.90">
    <property type="entry name" value="Phosphatidylinositol 3-kinase Catalytic Subunit, Chain A, domain 1"/>
    <property type="match status" value="1"/>
</dbReference>
<organism evidence="2 3">
    <name type="scientific">Acanthoscelides obtectus</name>
    <name type="common">Bean weevil</name>
    <name type="synonym">Bruchus obtectus</name>
    <dbReference type="NCBI Taxonomy" id="200917"/>
    <lineage>
        <taxon>Eukaryota</taxon>
        <taxon>Metazoa</taxon>
        <taxon>Ecdysozoa</taxon>
        <taxon>Arthropoda</taxon>
        <taxon>Hexapoda</taxon>
        <taxon>Insecta</taxon>
        <taxon>Pterygota</taxon>
        <taxon>Neoptera</taxon>
        <taxon>Endopterygota</taxon>
        <taxon>Coleoptera</taxon>
        <taxon>Polyphaga</taxon>
        <taxon>Cucujiformia</taxon>
        <taxon>Chrysomeloidea</taxon>
        <taxon>Chrysomelidae</taxon>
        <taxon>Bruchinae</taxon>
        <taxon>Bruchini</taxon>
        <taxon>Acanthoscelides</taxon>
    </lineage>
</organism>
<name>A0A9P0JI12_ACAOB</name>
<feature type="region of interest" description="Disordered" evidence="1">
    <location>
        <begin position="103"/>
        <end position="157"/>
    </location>
</feature>
<protein>
    <submittedName>
        <fullName evidence="2">Uncharacterized protein</fullName>
    </submittedName>
</protein>
<dbReference type="AlphaFoldDB" id="A0A9P0JI12"/>
<reference evidence="2" key="1">
    <citation type="submission" date="2022-03" db="EMBL/GenBank/DDBJ databases">
        <authorList>
            <person name="Sayadi A."/>
        </authorList>
    </citation>
    <scope>NUCLEOTIDE SEQUENCE</scope>
</reference>
<evidence type="ECO:0000313" key="3">
    <source>
        <dbReference type="Proteomes" id="UP001152888"/>
    </source>
</evidence>
<evidence type="ECO:0000313" key="2">
    <source>
        <dbReference type="EMBL" id="CAH1954878.1"/>
    </source>
</evidence>
<proteinExistence type="predicted"/>
<dbReference type="Proteomes" id="UP001152888">
    <property type="component" value="Unassembled WGS sequence"/>
</dbReference>
<feature type="compositionally biased region" description="Low complexity" evidence="1">
    <location>
        <begin position="139"/>
        <end position="153"/>
    </location>
</feature>
<feature type="compositionally biased region" description="Basic and acidic residues" evidence="1">
    <location>
        <begin position="104"/>
        <end position="129"/>
    </location>
</feature>
<dbReference type="OrthoDB" id="6692473at2759"/>
<sequence length="227" mass="24994">MDMNNSDKNDSQQIIIQTSNYNVTVIPVEFNRGRVYSSQNSDYLSESYSRTHDDYSQTEELSSSQNALYSVSQRLPPVSTSFSNLCSSESSYVSEQVNYQNVKAEWERERTISTSDSTKDGSSTDDKQTSESTTASVQASLASANNPSTSSSTEPFQGPIIPTSVYLHSRTAIIMEIEDTPSATCELLCQAIINSDELGLNKVLASQIFTLWMTSPLLGVVDLQNCN</sequence>